<evidence type="ECO:0000313" key="2">
    <source>
        <dbReference type="Proteomes" id="UP000499080"/>
    </source>
</evidence>
<dbReference type="Proteomes" id="UP000499080">
    <property type="component" value="Unassembled WGS sequence"/>
</dbReference>
<gene>
    <name evidence="1" type="ORF">AVEN_114941_1</name>
</gene>
<dbReference type="AlphaFoldDB" id="A0A4Y2D860"/>
<name>A0A4Y2D860_ARAVE</name>
<evidence type="ECO:0000313" key="1">
    <source>
        <dbReference type="EMBL" id="GBM12851.1"/>
    </source>
</evidence>
<comment type="caution">
    <text evidence="1">The sequence shown here is derived from an EMBL/GenBank/DDBJ whole genome shotgun (WGS) entry which is preliminary data.</text>
</comment>
<dbReference type="OrthoDB" id="7464755at2759"/>
<accession>A0A4Y2D860</accession>
<proteinExistence type="predicted"/>
<reference evidence="1 2" key="1">
    <citation type="journal article" date="2019" name="Sci. Rep.">
        <title>Orb-weaving spider Araneus ventricosus genome elucidates the spidroin gene catalogue.</title>
        <authorList>
            <person name="Kono N."/>
            <person name="Nakamura H."/>
            <person name="Ohtoshi R."/>
            <person name="Moran D.A.P."/>
            <person name="Shinohara A."/>
            <person name="Yoshida Y."/>
            <person name="Fujiwara M."/>
            <person name="Mori M."/>
            <person name="Tomita M."/>
            <person name="Arakawa K."/>
        </authorList>
    </citation>
    <scope>NUCLEOTIDE SEQUENCE [LARGE SCALE GENOMIC DNA]</scope>
</reference>
<organism evidence="1 2">
    <name type="scientific">Araneus ventricosus</name>
    <name type="common">Orbweaver spider</name>
    <name type="synonym">Epeira ventricosa</name>
    <dbReference type="NCBI Taxonomy" id="182803"/>
    <lineage>
        <taxon>Eukaryota</taxon>
        <taxon>Metazoa</taxon>
        <taxon>Ecdysozoa</taxon>
        <taxon>Arthropoda</taxon>
        <taxon>Chelicerata</taxon>
        <taxon>Arachnida</taxon>
        <taxon>Araneae</taxon>
        <taxon>Araneomorphae</taxon>
        <taxon>Entelegynae</taxon>
        <taxon>Araneoidea</taxon>
        <taxon>Araneidae</taxon>
        <taxon>Araneus</taxon>
    </lineage>
</organism>
<sequence length="189" mass="21442">MKDYYKKCWSVEKSIHHKGIKEKKNRVKFIQNAESSLFDISACKWKDLDYCTCDKSCKVPKQEVTFLHNQRTVREMCIGNIDKQTSKAFTKTVARKMKSAACSSTFVSGPSTSDIQSSMLLKSSENSLCDCFEEADWNELEFESTSTPDTCKCISFSHTASAAFRTNVSERCGVNCFSRVARCRTCHGR</sequence>
<dbReference type="EMBL" id="BGPR01000320">
    <property type="protein sequence ID" value="GBM12851.1"/>
    <property type="molecule type" value="Genomic_DNA"/>
</dbReference>
<protein>
    <submittedName>
        <fullName evidence="1">Uncharacterized protein</fullName>
    </submittedName>
</protein>
<keyword evidence="2" id="KW-1185">Reference proteome</keyword>